<dbReference type="InterPro" id="IPR036047">
    <property type="entry name" value="F-box-like_dom_sf"/>
</dbReference>
<accession>A0ABM0V5W8</accession>
<dbReference type="SUPFAM" id="SSF50965">
    <property type="entry name" value="Galactose oxidase, central domain"/>
    <property type="match status" value="1"/>
</dbReference>
<evidence type="ECO:0000313" key="2">
    <source>
        <dbReference type="Proteomes" id="UP000694864"/>
    </source>
</evidence>
<proteinExistence type="predicted"/>
<evidence type="ECO:0000259" key="1">
    <source>
        <dbReference type="SMART" id="SM00256"/>
    </source>
</evidence>
<dbReference type="CDD" id="cd09917">
    <property type="entry name" value="F-box_SF"/>
    <property type="match status" value="1"/>
</dbReference>
<dbReference type="RefSeq" id="XP_010451286.1">
    <property type="nucleotide sequence ID" value="XM_010452984.2"/>
</dbReference>
<dbReference type="InterPro" id="IPR050942">
    <property type="entry name" value="F-box_BR-signaling"/>
</dbReference>
<dbReference type="GeneID" id="104733407"/>
<dbReference type="SMART" id="SM00256">
    <property type="entry name" value="FBOX"/>
    <property type="match status" value="1"/>
</dbReference>
<dbReference type="SUPFAM" id="SSF81383">
    <property type="entry name" value="F-box domain"/>
    <property type="match status" value="1"/>
</dbReference>
<dbReference type="Pfam" id="PF03478">
    <property type="entry name" value="Beta-prop_KIB1-4"/>
    <property type="match status" value="1"/>
</dbReference>
<dbReference type="Gene3D" id="1.20.1280.50">
    <property type="match status" value="1"/>
</dbReference>
<protein>
    <submittedName>
        <fullName evidence="3">F-box protein At5g66830</fullName>
    </submittedName>
</protein>
<dbReference type="PANTHER" id="PTHR44259:SF25">
    <property type="entry name" value="F-BOX DOMAIN-CONTAINING PROTEIN"/>
    <property type="match status" value="1"/>
</dbReference>
<dbReference type="InterPro" id="IPR005174">
    <property type="entry name" value="KIB1-4_b-propeller"/>
</dbReference>
<dbReference type="Proteomes" id="UP000694864">
    <property type="component" value="Chromosome 12"/>
</dbReference>
<dbReference type="InterPro" id="IPR001810">
    <property type="entry name" value="F-box_dom"/>
</dbReference>
<reference evidence="3" key="2">
    <citation type="submission" date="2025-08" db="UniProtKB">
        <authorList>
            <consortium name="RefSeq"/>
        </authorList>
    </citation>
    <scope>IDENTIFICATION</scope>
    <source>
        <tissue evidence="3">Leaf</tissue>
    </source>
</reference>
<dbReference type="PANTHER" id="PTHR44259">
    <property type="entry name" value="OS07G0183000 PROTEIN-RELATED"/>
    <property type="match status" value="1"/>
</dbReference>
<evidence type="ECO:0000313" key="3">
    <source>
        <dbReference type="RefSeq" id="XP_010451286.1"/>
    </source>
</evidence>
<keyword evidence="2" id="KW-1185">Reference proteome</keyword>
<reference evidence="2" key="1">
    <citation type="journal article" date="2014" name="Nat. Commun.">
        <title>The emerging biofuel crop Camelina sativa retains a highly undifferentiated hexaploid genome structure.</title>
        <authorList>
            <person name="Kagale S."/>
            <person name="Koh C."/>
            <person name="Nixon J."/>
            <person name="Bollina V."/>
            <person name="Clarke W.E."/>
            <person name="Tuteja R."/>
            <person name="Spillane C."/>
            <person name="Robinson S.J."/>
            <person name="Links M.G."/>
            <person name="Clarke C."/>
            <person name="Higgins E.E."/>
            <person name="Huebert T."/>
            <person name="Sharpe A.G."/>
            <person name="Parkin I.A."/>
        </authorList>
    </citation>
    <scope>NUCLEOTIDE SEQUENCE [LARGE SCALE GENOMIC DNA]</scope>
    <source>
        <strain evidence="2">cv. DH55</strain>
    </source>
</reference>
<dbReference type="InterPro" id="IPR011043">
    <property type="entry name" value="Gal_Oxase/kelch_b-propeller"/>
</dbReference>
<gene>
    <name evidence="3" type="primary">LOC104733407</name>
</gene>
<name>A0ABM0V5W8_CAMSA</name>
<organism evidence="2 3">
    <name type="scientific">Camelina sativa</name>
    <name type="common">False flax</name>
    <name type="synonym">Myagrum sativum</name>
    <dbReference type="NCBI Taxonomy" id="90675"/>
    <lineage>
        <taxon>Eukaryota</taxon>
        <taxon>Viridiplantae</taxon>
        <taxon>Streptophyta</taxon>
        <taxon>Embryophyta</taxon>
        <taxon>Tracheophyta</taxon>
        <taxon>Spermatophyta</taxon>
        <taxon>Magnoliopsida</taxon>
        <taxon>eudicotyledons</taxon>
        <taxon>Gunneridae</taxon>
        <taxon>Pentapetalae</taxon>
        <taxon>rosids</taxon>
        <taxon>malvids</taxon>
        <taxon>Brassicales</taxon>
        <taxon>Brassicaceae</taxon>
        <taxon>Camelineae</taxon>
        <taxon>Camelina</taxon>
    </lineage>
</organism>
<feature type="domain" description="F-box" evidence="1">
    <location>
        <begin position="29"/>
        <end position="69"/>
    </location>
</feature>
<dbReference type="Pfam" id="PF00646">
    <property type="entry name" value="F-box"/>
    <property type="match status" value="1"/>
</dbReference>
<sequence>MASPSLAGDMDVSFTRQGPKRNLHCWSKLPQDLLQSIFERLCFADFEHAKCVCSSWQSASRQSKPNNEIPWMILFPKHKNYCYLLNPEEKDKVYKTQDLGSDFVKSFCVASYRSWLLMKPRYEYIDNPQYNLYILDLLTRERINLPTFESETGLASPILWIDEKTNYYLVIGMVDEKNAIAFKREDNSWKQIPLTLDIAKCFDMVYNDHKLYCLNYYKLKIFDFFGENPVQVFKISVRGCILISSSFGMRFPGIPWEVQRGYYTDRIVVTVGGDVLIVKGRRPRLCRIWNFEIYKMGSSKGDKWKEIFSLGDEAILLDLGITVRTKEIKGIKRNSIYFNGNDLDGIYDKNNIFIFSLDTKKVEQTHYFVCLSILCNDARWFLPGFKR</sequence>